<reference evidence="3" key="1">
    <citation type="journal article" date="2010" name="Nat. Biotechnol.">
        <title>Draft genome sequence of the oilseed species Ricinus communis.</title>
        <authorList>
            <person name="Chan A.P."/>
            <person name="Crabtree J."/>
            <person name="Zhao Q."/>
            <person name="Lorenzi H."/>
            <person name="Orvis J."/>
            <person name="Puiu D."/>
            <person name="Melake-Berhan A."/>
            <person name="Jones K.M."/>
            <person name="Redman J."/>
            <person name="Chen G."/>
            <person name="Cahoon E.B."/>
            <person name="Gedil M."/>
            <person name="Stanke M."/>
            <person name="Haas B.J."/>
            <person name="Wortman J.R."/>
            <person name="Fraser-Liggett C.M."/>
            <person name="Ravel J."/>
            <person name="Rabinowicz P.D."/>
        </authorList>
    </citation>
    <scope>NUCLEOTIDE SEQUENCE [LARGE SCALE GENOMIC DNA]</scope>
    <source>
        <strain evidence="3">cv. Hale</strain>
    </source>
</reference>
<dbReference type="EMBL" id="EQ996761">
    <property type="protein sequence ID" value="EEF22133.1"/>
    <property type="molecule type" value="Genomic_DNA"/>
</dbReference>
<evidence type="ECO:0000313" key="3">
    <source>
        <dbReference type="Proteomes" id="UP000008311"/>
    </source>
</evidence>
<feature type="region of interest" description="Disordered" evidence="1">
    <location>
        <begin position="29"/>
        <end position="61"/>
    </location>
</feature>
<evidence type="ECO:0000256" key="1">
    <source>
        <dbReference type="SAM" id="MobiDB-lite"/>
    </source>
</evidence>
<dbReference type="AlphaFoldDB" id="B9TPT1"/>
<organism evidence="2 3">
    <name type="scientific">Ricinus communis</name>
    <name type="common">Castor bean</name>
    <dbReference type="NCBI Taxonomy" id="3988"/>
    <lineage>
        <taxon>Eukaryota</taxon>
        <taxon>Viridiplantae</taxon>
        <taxon>Streptophyta</taxon>
        <taxon>Embryophyta</taxon>
        <taxon>Tracheophyta</taxon>
        <taxon>Spermatophyta</taxon>
        <taxon>Magnoliopsida</taxon>
        <taxon>eudicotyledons</taxon>
        <taxon>Gunneridae</taxon>
        <taxon>Pentapetalae</taxon>
        <taxon>rosids</taxon>
        <taxon>fabids</taxon>
        <taxon>Malpighiales</taxon>
        <taxon>Euphorbiaceae</taxon>
        <taxon>Acalyphoideae</taxon>
        <taxon>Acalypheae</taxon>
        <taxon>Ricinus</taxon>
    </lineage>
</organism>
<proteinExistence type="predicted"/>
<name>B9TPT1_RICCO</name>
<gene>
    <name evidence="2" type="ORF">RCOM_2094580</name>
</gene>
<evidence type="ECO:0000313" key="2">
    <source>
        <dbReference type="EMBL" id="EEF22133.1"/>
    </source>
</evidence>
<feature type="non-terminal residue" evidence="2">
    <location>
        <position position="271"/>
    </location>
</feature>
<accession>B9TPT1</accession>
<feature type="non-terminal residue" evidence="2">
    <location>
        <position position="1"/>
    </location>
</feature>
<feature type="compositionally biased region" description="Basic residues" evidence="1">
    <location>
        <begin position="30"/>
        <end position="56"/>
    </location>
</feature>
<keyword evidence="3" id="KW-1185">Reference proteome</keyword>
<dbReference type="InParanoid" id="B9TPT1"/>
<protein>
    <submittedName>
        <fullName evidence="2">Uncharacterized protein</fullName>
    </submittedName>
</protein>
<dbReference type="Proteomes" id="UP000008311">
    <property type="component" value="Unassembled WGS sequence"/>
</dbReference>
<sequence length="271" mass="28953">AVGVKRGLAAGVVLHLVQHRQLGRIAERARRNRQARGLHRGRRLDRRRRGQHRAALAHRDDAERRRKTWRWEDLGAGGAGAAQRRQVGTVAIRAAIGQAVELQLAIGVGALEGQRGAIGWQEAERKVLLDLGVRAFIRNVIAGGGLHLVACHRHRHSAQRRGLAEGFVDRRTDAGGQRIFKVLAHQRAAAIVDGACGVLGAGGGQVGPHRGIECGGVGAEVGALASQRGFNVGIQFDAVGWIAVIIQQLQGQQAVDDLGVLDVGHAGQLQR</sequence>